<dbReference type="Pfam" id="PF13946">
    <property type="entry name" value="DUF4214"/>
    <property type="match status" value="1"/>
</dbReference>
<evidence type="ECO:0000313" key="3">
    <source>
        <dbReference type="Proteomes" id="UP000032233"/>
    </source>
</evidence>
<evidence type="ECO:0000313" key="2">
    <source>
        <dbReference type="EMBL" id="KIX11239.1"/>
    </source>
</evidence>
<evidence type="ECO:0000259" key="1">
    <source>
        <dbReference type="Pfam" id="PF13946"/>
    </source>
</evidence>
<proteinExistence type="predicted"/>
<dbReference type="EMBL" id="AZAC01000067">
    <property type="protein sequence ID" value="KIX11239.1"/>
    <property type="molecule type" value="Genomic_DNA"/>
</dbReference>
<dbReference type="Proteomes" id="UP000032233">
    <property type="component" value="Unassembled WGS sequence"/>
</dbReference>
<sequence>MRRLLGRIDRRILRRDEPWDPNLLLDLHTLSDKRFVEVCHRFFLDRKADEPGLKKYLENMRQGVSRLETLRRILCTEEYINRAEMDFFGSCESERALPNLYNRHPDRYQVAPLLENPNETALFFKVKSPDDFDWLEQKLYRYADYDHPHSWGLCADDDKRRLAKIALTPPPAWN</sequence>
<dbReference type="RefSeq" id="WP_044352360.1">
    <property type="nucleotide sequence ID" value="NZ_AZAC01000067.1"/>
</dbReference>
<dbReference type="AlphaFoldDB" id="A0A0D2IYZ2"/>
<protein>
    <recommendedName>
        <fullName evidence="1">DUF4214 domain-containing protein</fullName>
    </recommendedName>
</protein>
<dbReference type="InterPro" id="IPR025282">
    <property type="entry name" value="DUF4214"/>
</dbReference>
<name>A0A0D2IYZ2_9BACT</name>
<reference evidence="2 3" key="1">
    <citation type="submission" date="2013-11" db="EMBL/GenBank/DDBJ databases">
        <title>Metagenomic analysis of a methanogenic consortium involved in long chain n-alkane degradation.</title>
        <authorList>
            <person name="Davidova I.A."/>
            <person name="Callaghan A.V."/>
            <person name="Wawrik B."/>
            <person name="Pruitt S."/>
            <person name="Marks C."/>
            <person name="Duncan K.E."/>
            <person name="Suflita J.M."/>
        </authorList>
    </citation>
    <scope>NUCLEOTIDE SEQUENCE [LARGE SCALE GENOMIC DNA]</scope>
    <source>
        <strain evidence="2 3">SPR</strain>
    </source>
</reference>
<organism evidence="2 3">
    <name type="scientific">Dethiosulfatarculus sandiegensis</name>
    <dbReference type="NCBI Taxonomy" id="1429043"/>
    <lineage>
        <taxon>Bacteria</taxon>
        <taxon>Pseudomonadati</taxon>
        <taxon>Thermodesulfobacteriota</taxon>
        <taxon>Desulfarculia</taxon>
        <taxon>Desulfarculales</taxon>
        <taxon>Desulfarculaceae</taxon>
        <taxon>Dethiosulfatarculus</taxon>
    </lineage>
</organism>
<comment type="caution">
    <text evidence="2">The sequence shown here is derived from an EMBL/GenBank/DDBJ whole genome shotgun (WGS) entry which is preliminary data.</text>
</comment>
<feature type="domain" description="DUF4214" evidence="1">
    <location>
        <begin position="30"/>
        <end position="81"/>
    </location>
</feature>
<keyword evidence="3" id="KW-1185">Reference proteome</keyword>
<gene>
    <name evidence="2" type="ORF">X474_25725</name>
</gene>
<dbReference type="STRING" id="1429043.X474_25725"/>
<accession>A0A0D2IYZ2</accession>
<dbReference type="InParanoid" id="A0A0D2IYZ2"/>